<dbReference type="InterPro" id="IPR011545">
    <property type="entry name" value="DEAD/DEAH_box_helicase_dom"/>
</dbReference>
<evidence type="ECO:0000259" key="1">
    <source>
        <dbReference type="Pfam" id="PF00270"/>
    </source>
</evidence>
<dbReference type="Gene3D" id="3.40.50.300">
    <property type="entry name" value="P-loop containing nucleotide triphosphate hydrolases"/>
    <property type="match status" value="2"/>
</dbReference>
<dbReference type="WBParaSite" id="maker-uti_cns_0022842-snap-gene-0.2-mRNA-1">
    <property type="protein sequence ID" value="maker-uti_cns_0022842-snap-gene-0.2-mRNA-1"/>
    <property type="gene ID" value="maker-uti_cns_0022842-snap-gene-0.2"/>
</dbReference>
<evidence type="ECO:0000313" key="2">
    <source>
        <dbReference type="Proteomes" id="UP000095280"/>
    </source>
</evidence>
<dbReference type="AlphaFoldDB" id="A0A1I8IYH8"/>
<keyword evidence="2" id="KW-1185">Reference proteome</keyword>
<dbReference type="Pfam" id="PF00270">
    <property type="entry name" value="DEAD"/>
    <property type="match status" value="1"/>
</dbReference>
<accession>A0A1I8IYH8</accession>
<dbReference type="GO" id="GO:0003676">
    <property type="term" value="F:nucleic acid binding"/>
    <property type="evidence" value="ECO:0007669"/>
    <property type="project" value="InterPro"/>
</dbReference>
<dbReference type="GO" id="GO:0005524">
    <property type="term" value="F:ATP binding"/>
    <property type="evidence" value="ECO:0007669"/>
    <property type="project" value="InterPro"/>
</dbReference>
<dbReference type="Proteomes" id="UP000095280">
    <property type="component" value="Unplaced"/>
</dbReference>
<name>A0A1I8IYH8_9PLAT</name>
<dbReference type="PANTHER" id="PTHR47958">
    <property type="entry name" value="ATP-DEPENDENT RNA HELICASE DBP3"/>
    <property type="match status" value="1"/>
</dbReference>
<organism evidence="2 3">
    <name type="scientific">Macrostomum lignano</name>
    <dbReference type="NCBI Taxonomy" id="282301"/>
    <lineage>
        <taxon>Eukaryota</taxon>
        <taxon>Metazoa</taxon>
        <taxon>Spiralia</taxon>
        <taxon>Lophotrochozoa</taxon>
        <taxon>Platyhelminthes</taxon>
        <taxon>Rhabditophora</taxon>
        <taxon>Macrostomorpha</taxon>
        <taxon>Macrostomida</taxon>
        <taxon>Macrostomidae</taxon>
        <taxon>Macrostomum</taxon>
    </lineage>
</organism>
<reference evidence="3" key="1">
    <citation type="submission" date="2016-11" db="UniProtKB">
        <authorList>
            <consortium name="WormBaseParasite"/>
        </authorList>
    </citation>
    <scope>IDENTIFICATION</scope>
</reference>
<proteinExistence type="predicted"/>
<sequence length="223" mass="25395">MARAHRSDEGGLDEDMKNIEFETSKMSPLLYMEAETGTVARYLRRTLRTAIGYTEREAIKQIVSGRDVIAQAQSGTGKTATFSISALQVIEIRRLREIRCVCHRRYIERFNASSTARYKKTLARYAQLDYRQTVVAASGRVWTWIRGGSEWAIFRISEAASNYERLSPPQLPLANYHDVVVLAASMPKVSLGHYYDLPNNRELYIHRIGRFGRFGAVESLLAL</sequence>
<feature type="domain" description="DEAD/DEAH-box helicase" evidence="1">
    <location>
        <begin position="56"/>
        <end position="101"/>
    </location>
</feature>
<dbReference type="InterPro" id="IPR027417">
    <property type="entry name" value="P-loop_NTPase"/>
</dbReference>
<dbReference type="SUPFAM" id="SSF52540">
    <property type="entry name" value="P-loop containing nucleoside triphosphate hydrolases"/>
    <property type="match status" value="1"/>
</dbReference>
<evidence type="ECO:0000313" key="3">
    <source>
        <dbReference type="WBParaSite" id="maker-uti_cns_0022842-snap-gene-0.2-mRNA-1"/>
    </source>
</evidence>
<protein>
    <submittedName>
        <fullName evidence="3">DEAD domain-containing protein</fullName>
    </submittedName>
</protein>